<evidence type="ECO:0000313" key="3">
    <source>
        <dbReference type="Proteomes" id="UP000664904"/>
    </source>
</evidence>
<feature type="chain" id="PRO_5036741880" evidence="1">
    <location>
        <begin position="22"/>
        <end position="158"/>
    </location>
</feature>
<reference evidence="2" key="1">
    <citation type="submission" date="2021-03" db="EMBL/GenBank/DDBJ databases">
        <title>Complete Genome of Pseudoalteromonas xiamenensis STKMTI.2, a new potential marine bacterium producing anti-Vibrio compounds.</title>
        <authorList>
            <person name="Handayani D.P."/>
            <person name="Isnansetyo A."/>
            <person name="Istiqomah I."/>
            <person name="Jumina J."/>
        </authorList>
    </citation>
    <scope>NUCLEOTIDE SEQUENCE</scope>
    <source>
        <strain evidence="2">STKMTI.2</strain>
    </source>
</reference>
<dbReference type="AlphaFoldDB" id="A0A975DGJ8"/>
<accession>A0A975DGJ8</accession>
<evidence type="ECO:0000256" key="1">
    <source>
        <dbReference type="SAM" id="SignalP"/>
    </source>
</evidence>
<gene>
    <name evidence="2" type="ORF">J5O05_13065</name>
</gene>
<organism evidence="2 3">
    <name type="scientific">Pseudoalteromonas xiamenensis</name>
    <dbReference type="NCBI Taxonomy" id="882626"/>
    <lineage>
        <taxon>Bacteria</taxon>
        <taxon>Pseudomonadati</taxon>
        <taxon>Pseudomonadota</taxon>
        <taxon>Gammaproteobacteria</taxon>
        <taxon>Alteromonadales</taxon>
        <taxon>Pseudoalteromonadaceae</taxon>
        <taxon>Pseudoalteromonas</taxon>
    </lineage>
</organism>
<proteinExistence type="predicted"/>
<keyword evidence="3" id="KW-1185">Reference proteome</keyword>
<dbReference type="KEGG" id="pxi:J5O05_13065"/>
<name>A0A975DGJ8_9GAMM</name>
<dbReference type="EMBL" id="CP072133">
    <property type="protein sequence ID" value="QTH70820.1"/>
    <property type="molecule type" value="Genomic_DNA"/>
</dbReference>
<protein>
    <submittedName>
        <fullName evidence="2">DUF3015 family protein</fullName>
    </submittedName>
</protein>
<dbReference type="Pfam" id="PF11220">
    <property type="entry name" value="DUF3015"/>
    <property type="match status" value="1"/>
</dbReference>
<dbReference type="RefSeq" id="WP_208842403.1">
    <property type="nucleotide sequence ID" value="NZ_CP072133.1"/>
</dbReference>
<dbReference type="InterPro" id="IPR021383">
    <property type="entry name" value="DUF3015"/>
</dbReference>
<sequence length="158" mass="16727">MKSKMFTGLALLAVMSVNVHAEDKKVGTGPNPFSDCGIGAALFQNNKVLAVTSNIIWDIGTTAVTSATASPETCNGKTVTAAKFILESYDNLSEEAARGQGEHLVALLNIMEVNSTRHMEVISGIRSEMSLNLASTEFNSADKKAKSIAFYNALVAAI</sequence>
<evidence type="ECO:0000313" key="2">
    <source>
        <dbReference type="EMBL" id="QTH70820.1"/>
    </source>
</evidence>
<feature type="signal peptide" evidence="1">
    <location>
        <begin position="1"/>
        <end position="21"/>
    </location>
</feature>
<keyword evidence="1" id="KW-0732">Signal</keyword>
<dbReference type="Proteomes" id="UP000664904">
    <property type="component" value="Chromosome"/>
</dbReference>